<dbReference type="Proteomes" id="UP001055811">
    <property type="component" value="Linkage Group LG08"/>
</dbReference>
<keyword evidence="2" id="KW-1185">Reference proteome</keyword>
<reference evidence="2" key="1">
    <citation type="journal article" date="2022" name="Mol. Ecol. Resour.">
        <title>The genomes of chicory, endive, great burdock and yacon provide insights into Asteraceae palaeo-polyploidization history and plant inulin production.</title>
        <authorList>
            <person name="Fan W."/>
            <person name="Wang S."/>
            <person name="Wang H."/>
            <person name="Wang A."/>
            <person name="Jiang F."/>
            <person name="Liu H."/>
            <person name="Zhao H."/>
            <person name="Xu D."/>
            <person name="Zhang Y."/>
        </authorList>
    </citation>
    <scope>NUCLEOTIDE SEQUENCE [LARGE SCALE GENOMIC DNA]</scope>
    <source>
        <strain evidence="2">cv. Punajuju</strain>
    </source>
</reference>
<proteinExistence type="predicted"/>
<organism evidence="1 2">
    <name type="scientific">Cichorium intybus</name>
    <name type="common">Chicory</name>
    <dbReference type="NCBI Taxonomy" id="13427"/>
    <lineage>
        <taxon>Eukaryota</taxon>
        <taxon>Viridiplantae</taxon>
        <taxon>Streptophyta</taxon>
        <taxon>Embryophyta</taxon>
        <taxon>Tracheophyta</taxon>
        <taxon>Spermatophyta</taxon>
        <taxon>Magnoliopsida</taxon>
        <taxon>eudicotyledons</taxon>
        <taxon>Gunneridae</taxon>
        <taxon>Pentapetalae</taxon>
        <taxon>asterids</taxon>
        <taxon>campanulids</taxon>
        <taxon>Asterales</taxon>
        <taxon>Asteraceae</taxon>
        <taxon>Cichorioideae</taxon>
        <taxon>Cichorieae</taxon>
        <taxon>Cichoriinae</taxon>
        <taxon>Cichorium</taxon>
    </lineage>
</organism>
<accession>A0ACB8ZSS1</accession>
<reference evidence="1 2" key="2">
    <citation type="journal article" date="2022" name="Mol. Ecol. Resour.">
        <title>The genomes of chicory, endive, great burdock and yacon provide insights into Asteraceae paleo-polyploidization history and plant inulin production.</title>
        <authorList>
            <person name="Fan W."/>
            <person name="Wang S."/>
            <person name="Wang H."/>
            <person name="Wang A."/>
            <person name="Jiang F."/>
            <person name="Liu H."/>
            <person name="Zhao H."/>
            <person name="Xu D."/>
            <person name="Zhang Y."/>
        </authorList>
    </citation>
    <scope>NUCLEOTIDE SEQUENCE [LARGE SCALE GENOMIC DNA]</scope>
    <source>
        <strain evidence="2">cv. Punajuju</strain>
        <tissue evidence="1">Leaves</tissue>
    </source>
</reference>
<evidence type="ECO:0000313" key="1">
    <source>
        <dbReference type="EMBL" id="KAI3700628.1"/>
    </source>
</evidence>
<name>A0ACB8ZSS1_CICIN</name>
<protein>
    <submittedName>
        <fullName evidence="1">Uncharacterized protein</fullName>
    </submittedName>
</protein>
<gene>
    <name evidence="1" type="ORF">L2E82_45264</name>
</gene>
<evidence type="ECO:0000313" key="2">
    <source>
        <dbReference type="Proteomes" id="UP001055811"/>
    </source>
</evidence>
<comment type="caution">
    <text evidence="1">The sequence shown here is derived from an EMBL/GenBank/DDBJ whole genome shotgun (WGS) entry which is preliminary data.</text>
</comment>
<sequence>MYTPSSPFNFRFDFYLFSLFSIIHHHLAPSSPFVQQPAAGSGAVGIVQESEKRKFCFLIGFITGSQALLN</sequence>
<dbReference type="EMBL" id="CM042016">
    <property type="protein sequence ID" value="KAI3700628.1"/>
    <property type="molecule type" value="Genomic_DNA"/>
</dbReference>